<feature type="transmembrane region" description="Helical" evidence="2">
    <location>
        <begin position="243"/>
        <end position="263"/>
    </location>
</feature>
<feature type="transmembrane region" description="Helical" evidence="2">
    <location>
        <begin position="211"/>
        <end position="231"/>
    </location>
</feature>
<dbReference type="AlphaFoldDB" id="A0A4Y7SGB6"/>
<feature type="transmembrane region" description="Helical" evidence="2">
    <location>
        <begin position="118"/>
        <end position="140"/>
    </location>
</feature>
<sequence>MSLASTKPYRPPNVPEAFYENLKYGFVGVQISLFFYGIAAVLFILCFTSHIQSFQSSSTHSFSDTWANVVVTLDYPLYPGGSYFWAVTHFSDPMFMLGQVPFQVTTWLADGFMLYRCYVVYTMTAGIWFILLLPGLLYLASIGTGIVLMVQNNLPMMSVFNLISIALANFAITASLNMLITALISVRLILHSVSMRKTMGTDADSMRMYTSVWTILVESSALYGVFSLWFIVTYAIDHPLSKMLLPILGQVQVIAPLLVALRLSRKMAWTTKTSRSGVVGPVSTVHFNDPGRQNRSLGIETHLSFTPGGQTGTSGSGAESSEEVPSEKAQV</sequence>
<evidence type="ECO:0000313" key="4">
    <source>
        <dbReference type="Proteomes" id="UP000298030"/>
    </source>
</evidence>
<feature type="transmembrane region" description="Helical" evidence="2">
    <location>
        <begin position="24"/>
        <end position="47"/>
    </location>
</feature>
<dbReference type="EMBL" id="QPFP01000133">
    <property type="protein sequence ID" value="TEB20722.1"/>
    <property type="molecule type" value="Genomic_DNA"/>
</dbReference>
<keyword evidence="2" id="KW-1133">Transmembrane helix</keyword>
<evidence type="ECO:0000256" key="2">
    <source>
        <dbReference type="SAM" id="Phobius"/>
    </source>
</evidence>
<keyword evidence="2" id="KW-0472">Membrane</keyword>
<dbReference type="STRING" id="71717.A0A4Y7SGB6"/>
<feature type="transmembrane region" description="Helical" evidence="2">
    <location>
        <begin position="160"/>
        <end position="190"/>
    </location>
</feature>
<protein>
    <submittedName>
        <fullName evidence="3">Uncharacterized protein</fullName>
    </submittedName>
</protein>
<dbReference type="OrthoDB" id="3267806at2759"/>
<reference evidence="3 4" key="1">
    <citation type="journal article" date="2019" name="Nat. Ecol. Evol.">
        <title>Megaphylogeny resolves global patterns of mushroom evolution.</title>
        <authorList>
            <person name="Varga T."/>
            <person name="Krizsan K."/>
            <person name="Foldi C."/>
            <person name="Dima B."/>
            <person name="Sanchez-Garcia M."/>
            <person name="Sanchez-Ramirez S."/>
            <person name="Szollosi G.J."/>
            <person name="Szarkandi J.G."/>
            <person name="Papp V."/>
            <person name="Albert L."/>
            <person name="Andreopoulos W."/>
            <person name="Angelini C."/>
            <person name="Antonin V."/>
            <person name="Barry K.W."/>
            <person name="Bougher N.L."/>
            <person name="Buchanan P."/>
            <person name="Buyck B."/>
            <person name="Bense V."/>
            <person name="Catcheside P."/>
            <person name="Chovatia M."/>
            <person name="Cooper J."/>
            <person name="Damon W."/>
            <person name="Desjardin D."/>
            <person name="Finy P."/>
            <person name="Geml J."/>
            <person name="Haridas S."/>
            <person name="Hughes K."/>
            <person name="Justo A."/>
            <person name="Karasinski D."/>
            <person name="Kautmanova I."/>
            <person name="Kiss B."/>
            <person name="Kocsube S."/>
            <person name="Kotiranta H."/>
            <person name="LaButti K.M."/>
            <person name="Lechner B.E."/>
            <person name="Liimatainen K."/>
            <person name="Lipzen A."/>
            <person name="Lukacs Z."/>
            <person name="Mihaltcheva S."/>
            <person name="Morgado L.N."/>
            <person name="Niskanen T."/>
            <person name="Noordeloos M.E."/>
            <person name="Ohm R.A."/>
            <person name="Ortiz-Santana B."/>
            <person name="Ovrebo C."/>
            <person name="Racz N."/>
            <person name="Riley R."/>
            <person name="Savchenko A."/>
            <person name="Shiryaev A."/>
            <person name="Soop K."/>
            <person name="Spirin V."/>
            <person name="Szebenyi C."/>
            <person name="Tomsovsky M."/>
            <person name="Tulloss R.E."/>
            <person name="Uehling J."/>
            <person name="Grigoriev I.V."/>
            <person name="Vagvolgyi C."/>
            <person name="Papp T."/>
            <person name="Martin F.M."/>
            <person name="Miettinen O."/>
            <person name="Hibbett D.S."/>
            <person name="Nagy L.G."/>
        </authorList>
    </citation>
    <scope>NUCLEOTIDE SEQUENCE [LARGE SCALE GENOMIC DNA]</scope>
    <source>
        <strain evidence="3 4">FP101781</strain>
    </source>
</reference>
<comment type="caution">
    <text evidence="3">The sequence shown here is derived from an EMBL/GenBank/DDBJ whole genome shotgun (WGS) entry which is preliminary data.</text>
</comment>
<name>A0A4Y7SGB6_COPMI</name>
<evidence type="ECO:0000313" key="3">
    <source>
        <dbReference type="EMBL" id="TEB20722.1"/>
    </source>
</evidence>
<dbReference type="Proteomes" id="UP000298030">
    <property type="component" value="Unassembled WGS sequence"/>
</dbReference>
<evidence type="ECO:0000256" key="1">
    <source>
        <dbReference type="SAM" id="MobiDB-lite"/>
    </source>
</evidence>
<gene>
    <name evidence="3" type="ORF">FA13DRAFT_1742722</name>
</gene>
<organism evidence="3 4">
    <name type="scientific">Coprinellus micaceus</name>
    <name type="common">Glistening ink-cap mushroom</name>
    <name type="synonym">Coprinus micaceus</name>
    <dbReference type="NCBI Taxonomy" id="71717"/>
    <lineage>
        <taxon>Eukaryota</taxon>
        <taxon>Fungi</taxon>
        <taxon>Dikarya</taxon>
        <taxon>Basidiomycota</taxon>
        <taxon>Agaricomycotina</taxon>
        <taxon>Agaricomycetes</taxon>
        <taxon>Agaricomycetidae</taxon>
        <taxon>Agaricales</taxon>
        <taxon>Agaricineae</taxon>
        <taxon>Psathyrellaceae</taxon>
        <taxon>Coprinellus</taxon>
    </lineage>
</organism>
<keyword evidence="4" id="KW-1185">Reference proteome</keyword>
<accession>A0A4Y7SGB6</accession>
<feature type="region of interest" description="Disordered" evidence="1">
    <location>
        <begin position="302"/>
        <end position="331"/>
    </location>
</feature>
<keyword evidence="2" id="KW-0812">Transmembrane</keyword>
<proteinExistence type="predicted"/>